<comment type="caution">
    <text evidence="8">The sequence shown here is derived from an EMBL/GenBank/DDBJ whole genome shotgun (WGS) entry which is preliminary data.</text>
</comment>
<evidence type="ECO:0000256" key="4">
    <source>
        <dbReference type="ARBA" id="ARBA00022840"/>
    </source>
</evidence>
<dbReference type="InterPro" id="IPR014729">
    <property type="entry name" value="Rossmann-like_a/b/a_fold"/>
</dbReference>
<dbReference type="SUPFAM" id="SSF52402">
    <property type="entry name" value="Adenine nucleotide alpha hydrolases-like"/>
    <property type="match status" value="1"/>
</dbReference>
<name>A0ABP3RFK4_9HYPH</name>
<comment type="catalytic activity">
    <reaction evidence="5 6">
        <text>cytidine(34) in tRNA(Ile2) + L-lysine + ATP = lysidine(34) in tRNA(Ile2) + AMP + diphosphate + H(+)</text>
        <dbReference type="Rhea" id="RHEA:43744"/>
        <dbReference type="Rhea" id="RHEA-COMP:10625"/>
        <dbReference type="Rhea" id="RHEA-COMP:10670"/>
        <dbReference type="ChEBI" id="CHEBI:15378"/>
        <dbReference type="ChEBI" id="CHEBI:30616"/>
        <dbReference type="ChEBI" id="CHEBI:32551"/>
        <dbReference type="ChEBI" id="CHEBI:33019"/>
        <dbReference type="ChEBI" id="CHEBI:82748"/>
        <dbReference type="ChEBI" id="CHEBI:83665"/>
        <dbReference type="ChEBI" id="CHEBI:456215"/>
        <dbReference type="EC" id="6.3.4.19"/>
    </reaction>
</comment>
<accession>A0ABP3RFK4</accession>
<dbReference type="EC" id="6.3.4.19" evidence="6"/>
<dbReference type="InterPro" id="IPR011063">
    <property type="entry name" value="TilS/TtcA_N"/>
</dbReference>
<evidence type="ECO:0000256" key="6">
    <source>
        <dbReference type="HAMAP-Rule" id="MF_01161"/>
    </source>
</evidence>
<organism evidence="8 9">
    <name type="scientific">Paenochrobactrum glaciei</name>
    <dbReference type="NCBI Taxonomy" id="486407"/>
    <lineage>
        <taxon>Bacteria</taxon>
        <taxon>Pseudomonadati</taxon>
        <taxon>Pseudomonadota</taxon>
        <taxon>Alphaproteobacteria</taxon>
        <taxon>Hyphomicrobiales</taxon>
        <taxon>Brucellaceae</taxon>
        <taxon>Paenochrobactrum</taxon>
    </lineage>
</organism>
<keyword evidence="6" id="KW-0963">Cytoplasm</keyword>
<dbReference type="Gene3D" id="3.40.50.620">
    <property type="entry name" value="HUPs"/>
    <property type="match status" value="1"/>
</dbReference>
<keyword evidence="4 6" id="KW-0067">ATP-binding</keyword>
<keyword evidence="3 6" id="KW-0547">Nucleotide-binding</keyword>
<comment type="function">
    <text evidence="6">Ligates lysine onto the cytidine present at position 34 of the AUA codon-specific tRNA(Ile) that contains the anticodon CAU, in an ATP-dependent manner. Cytidine is converted to lysidine, thus changing the amino acid specificity of the tRNA from methionine to isoleucine.</text>
</comment>
<proteinExistence type="inferred from homology"/>
<evidence type="ECO:0000256" key="3">
    <source>
        <dbReference type="ARBA" id="ARBA00022741"/>
    </source>
</evidence>
<dbReference type="PANTHER" id="PTHR43033">
    <property type="entry name" value="TRNA(ILE)-LYSIDINE SYNTHASE-RELATED"/>
    <property type="match status" value="1"/>
</dbReference>
<feature type="binding site" evidence="6">
    <location>
        <begin position="24"/>
        <end position="29"/>
    </location>
    <ligand>
        <name>ATP</name>
        <dbReference type="ChEBI" id="CHEBI:30616"/>
    </ligand>
</feature>
<dbReference type="Proteomes" id="UP001424441">
    <property type="component" value="Unassembled WGS sequence"/>
</dbReference>
<dbReference type="CDD" id="cd01992">
    <property type="entry name" value="TilS_N"/>
    <property type="match status" value="1"/>
</dbReference>
<dbReference type="HAMAP" id="MF_01161">
    <property type="entry name" value="tRNA_Ile_lys_synt"/>
    <property type="match status" value="1"/>
</dbReference>
<sequence>MAELDAVCAELKLDHEQAIVAAVSGGSDSIALLILLQDYLNRLATTQAVPQLVAVTVDHDLRAESAAEAQAVAQFCAQRKIRHITKVWNAEKPHSGISAAARAMRYHLLMEAAREAGASMIFTGHSQDDQVETYIMRQSRQKTASGEGANDLRGLAGMAVFTVLAKEFLLVRPLLKMRREALRDGLRAKNIQWIDDPTNLDTHYERPRIRQTRKEEEHQSYLTLIDQAAAKRTEINEQVADYWDANAQLVELVAPDIVLLDRTSLAAMPQAAASLFIGFVLAHIGGKNHLLRLEDRDFIYQTLSASQSSQKRMNYAGCVIEAGVKYHRIWREQRNLPVVSVAPKSKILWDQRYYIHNNSDEAIEVRPVTREDFHDFCMKHDLKRQSFFQPAVFSCPGIYKKNQLCGLPALRLQCAEMNDISVSKHYALLDNVLTGHDFILALRFYQHFGGGEFNPVANICRKFHKNRL</sequence>
<comment type="domain">
    <text evidence="6">The N-terminal region contains the highly conserved SGGXDS motif, predicted to be a P-loop motif involved in ATP binding.</text>
</comment>
<evidence type="ECO:0000256" key="2">
    <source>
        <dbReference type="ARBA" id="ARBA00022694"/>
    </source>
</evidence>
<gene>
    <name evidence="6 8" type="primary">tilS</name>
    <name evidence="8" type="ORF">GCM10008943_25590</name>
</gene>
<keyword evidence="9" id="KW-1185">Reference proteome</keyword>
<evidence type="ECO:0000313" key="8">
    <source>
        <dbReference type="EMBL" id="GAA0608867.1"/>
    </source>
</evidence>
<feature type="domain" description="tRNA(Ile)-lysidine/2-thiocytidine synthase N-terminal" evidence="7">
    <location>
        <begin position="19"/>
        <end position="211"/>
    </location>
</feature>
<comment type="subcellular location">
    <subcellularLocation>
        <location evidence="6">Cytoplasm</location>
    </subcellularLocation>
</comment>
<keyword evidence="2 6" id="KW-0819">tRNA processing</keyword>
<evidence type="ECO:0000259" key="7">
    <source>
        <dbReference type="Pfam" id="PF01171"/>
    </source>
</evidence>
<comment type="similarity">
    <text evidence="6">Belongs to the tRNA(Ile)-lysidine synthase family.</text>
</comment>
<protein>
    <recommendedName>
        <fullName evidence="6">tRNA(Ile)-lysidine synthase</fullName>
        <ecNumber evidence="6">6.3.4.19</ecNumber>
    </recommendedName>
    <alternativeName>
        <fullName evidence="6">tRNA(Ile)-2-lysyl-cytidine synthase</fullName>
    </alternativeName>
    <alternativeName>
        <fullName evidence="6">tRNA(Ile)-lysidine synthetase</fullName>
    </alternativeName>
</protein>
<dbReference type="EMBL" id="BAAADE010000005">
    <property type="protein sequence ID" value="GAA0608867.1"/>
    <property type="molecule type" value="Genomic_DNA"/>
</dbReference>
<dbReference type="NCBIfam" id="TIGR02432">
    <property type="entry name" value="lysidine_TilS_N"/>
    <property type="match status" value="1"/>
</dbReference>
<evidence type="ECO:0000256" key="5">
    <source>
        <dbReference type="ARBA" id="ARBA00048539"/>
    </source>
</evidence>
<dbReference type="RefSeq" id="WP_343806185.1">
    <property type="nucleotide sequence ID" value="NZ_BAAADE010000005.1"/>
</dbReference>
<dbReference type="PANTHER" id="PTHR43033:SF1">
    <property type="entry name" value="TRNA(ILE)-LYSIDINE SYNTHASE-RELATED"/>
    <property type="match status" value="1"/>
</dbReference>
<evidence type="ECO:0000256" key="1">
    <source>
        <dbReference type="ARBA" id="ARBA00022598"/>
    </source>
</evidence>
<reference evidence="9" key="1">
    <citation type="journal article" date="2019" name="Int. J. Syst. Evol. Microbiol.">
        <title>The Global Catalogue of Microorganisms (GCM) 10K type strain sequencing project: providing services to taxonomists for standard genome sequencing and annotation.</title>
        <authorList>
            <consortium name="The Broad Institute Genomics Platform"/>
            <consortium name="The Broad Institute Genome Sequencing Center for Infectious Disease"/>
            <person name="Wu L."/>
            <person name="Ma J."/>
        </authorList>
    </citation>
    <scope>NUCLEOTIDE SEQUENCE [LARGE SCALE GENOMIC DNA]</scope>
    <source>
        <strain evidence="9">JCM 15115</strain>
    </source>
</reference>
<dbReference type="InterPro" id="IPR012795">
    <property type="entry name" value="tRNA_Ile_lys_synt_N"/>
</dbReference>
<evidence type="ECO:0000313" key="9">
    <source>
        <dbReference type="Proteomes" id="UP001424441"/>
    </source>
</evidence>
<keyword evidence="1 6" id="KW-0436">Ligase</keyword>
<dbReference type="InterPro" id="IPR012094">
    <property type="entry name" value="tRNA_Ile_lys_synt"/>
</dbReference>
<dbReference type="Pfam" id="PF01171">
    <property type="entry name" value="ATP_bind_3"/>
    <property type="match status" value="1"/>
</dbReference>